<dbReference type="InterPro" id="IPR012255">
    <property type="entry name" value="ETF_b"/>
</dbReference>
<evidence type="ECO:0000313" key="4">
    <source>
        <dbReference type="Proteomes" id="UP000093080"/>
    </source>
</evidence>
<dbReference type="InterPro" id="IPR014729">
    <property type="entry name" value="Rossmann-like_a/b/a_fold"/>
</dbReference>
<dbReference type="SMART" id="SM00893">
    <property type="entry name" value="ETF"/>
    <property type="match status" value="1"/>
</dbReference>
<dbReference type="PANTHER" id="PTHR21294">
    <property type="entry name" value="ELECTRON TRANSFER FLAVOPROTEIN BETA-SUBUNIT"/>
    <property type="match status" value="1"/>
</dbReference>
<dbReference type="RefSeq" id="WP_067616649.1">
    <property type="nucleotide sequence ID" value="NZ_MAGO01000003.1"/>
</dbReference>
<proteinExistence type="predicted"/>
<dbReference type="AlphaFoldDB" id="A0A1B9F7Q1"/>
<evidence type="ECO:0000256" key="1">
    <source>
        <dbReference type="ARBA" id="ARBA00022982"/>
    </source>
</evidence>
<dbReference type="PATRIC" id="fig|1156395.6.peg.851"/>
<dbReference type="OrthoDB" id="9804960at2"/>
<keyword evidence="1" id="KW-0813">Transport</keyword>
<dbReference type="PANTHER" id="PTHR21294:SF17">
    <property type="entry name" value="PROTEIN FIXA"/>
    <property type="match status" value="1"/>
</dbReference>
<organism evidence="3 4">
    <name type="scientific">Dissulfuribacter thermophilus</name>
    <dbReference type="NCBI Taxonomy" id="1156395"/>
    <lineage>
        <taxon>Bacteria</taxon>
        <taxon>Pseudomonadati</taxon>
        <taxon>Thermodesulfobacteriota</taxon>
        <taxon>Dissulfuribacteria</taxon>
        <taxon>Dissulfuribacterales</taxon>
        <taxon>Dissulfuribacteraceae</taxon>
        <taxon>Dissulfuribacter</taxon>
    </lineage>
</organism>
<dbReference type="PIRSF" id="PIRSF000090">
    <property type="entry name" value="Beta-ETF"/>
    <property type="match status" value="1"/>
</dbReference>
<dbReference type="Pfam" id="PF01012">
    <property type="entry name" value="ETF"/>
    <property type="match status" value="1"/>
</dbReference>
<feature type="domain" description="Electron transfer flavoprotein alpha/beta-subunit N-terminal" evidence="2">
    <location>
        <begin position="22"/>
        <end position="213"/>
    </location>
</feature>
<dbReference type="Proteomes" id="UP000093080">
    <property type="component" value="Unassembled WGS sequence"/>
</dbReference>
<dbReference type="SUPFAM" id="SSF52402">
    <property type="entry name" value="Adenine nucleotide alpha hydrolases-like"/>
    <property type="match status" value="1"/>
</dbReference>
<evidence type="ECO:0000313" key="3">
    <source>
        <dbReference type="EMBL" id="OCC15913.1"/>
    </source>
</evidence>
<accession>A0A1B9F7Q1</accession>
<dbReference type="InterPro" id="IPR033948">
    <property type="entry name" value="ETF_beta_N"/>
</dbReference>
<dbReference type="EMBL" id="MAGO01000003">
    <property type="protein sequence ID" value="OCC15913.1"/>
    <property type="molecule type" value="Genomic_DNA"/>
</dbReference>
<sequence>MNIICCIKQVPSTDSVRFDREKGTLIREGVTSEINPYDLFALEAGVALKEQCGGELTVLTMGPPQAEEALREAISRGADNGVLLSDRAFAGSDTLATSYILAKAIEKLGTWDLVLCGKQTTDGDTAQVGPGLAQRLGVPCATCVESIELIEEGKVRINRRLEEGTYTLACQLPMVMTIEMGANSPRIPSLRGKMRAKKAEIPCLTAESIGVDQVKIGLNGSPTRVSSTYVPEFSGKHELLQGSPKEQVDALIGILREAGIL</sequence>
<gene>
    <name evidence="3" type="ORF">DBT_0838</name>
</gene>
<dbReference type="STRING" id="1156395.DBT_0838"/>
<keyword evidence="4" id="KW-1185">Reference proteome</keyword>
<dbReference type="CDD" id="cd01714">
    <property type="entry name" value="ETF_beta"/>
    <property type="match status" value="1"/>
</dbReference>
<comment type="caution">
    <text evidence="3">The sequence shown here is derived from an EMBL/GenBank/DDBJ whole genome shotgun (WGS) entry which is preliminary data.</text>
</comment>
<dbReference type="InterPro" id="IPR014730">
    <property type="entry name" value="ETF_a/b_N"/>
</dbReference>
<protein>
    <submittedName>
        <fullName evidence="3">Electron transfer flavoprotein, beta subunit</fullName>
    </submittedName>
</protein>
<keyword evidence="1" id="KW-0249">Electron transport</keyword>
<dbReference type="GO" id="GO:0009055">
    <property type="term" value="F:electron transfer activity"/>
    <property type="evidence" value="ECO:0007669"/>
    <property type="project" value="InterPro"/>
</dbReference>
<name>A0A1B9F7Q1_9BACT</name>
<reference evidence="3 4" key="1">
    <citation type="submission" date="2016-06" db="EMBL/GenBank/DDBJ databases">
        <title>Respiratory ammonification of nitrate coupled to the oxidation of elemental sulfur in deep-sea autotrophic thermophilic bacteria.</title>
        <authorList>
            <person name="Slobodkina G.B."/>
            <person name="Mardanov A.V."/>
            <person name="Ravin N.V."/>
            <person name="Frolova A.A."/>
            <person name="Viryasiv M.B."/>
            <person name="Chernyh N.A."/>
            <person name="Bonch-Osmolovskaya E.A."/>
            <person name="Slobodkin A.I."/>
        </authorList>
    </citation>
    <scope>NUCLEOTIDE SEQUENCE [LARGE SCALE GENOMIC DNA]</scope>
    <source>
        <strain evidence="3 4">S69</strain>
    </source>
</reference>
<dbReference type="Gene3D" id="3.40.50.620">
    <property type="entry name" value="HUPs"/>
    <property type="match status" value="1"/>
</dbReference>
<evidence type="ECO:0000259" key="2">
    <source>
        <dbReference type="SMART" id="SM00893"/>
    </source>
</evidence>